<dbReference type="EMBL" id="SHNN01000001">
    <property type="protein sequence ID" value="MCX2980873.1"/>
    <property type="molecule type" value="Genomic_DNA"/>
</dbReference>
<evidence type="ECO:0000313" key="2">
    <source>
        <dbReference type="Proteomes" id="UP001143362"/>
    </source>
</evidence>
<keyword evidence="2" id="KW-1185">Reference proteome</keyword>
<protein>
    <submittedName>
        <fullName evidence="1">DUF3089 domain-containing protein</fullName>
    </submittedName>
</protein>
<proteinExistence type="predicted"/>
<dbReference type="Proteomes" id="UP001143362">
    <property type="component" value="Unassembled WGS sequence"/>
</dbReference>
<dbReference type="InterPro" id="IPR029058">
    <property type="entry name" value="AB_hydrolase_fold"/>
</dbReference>
<gene>
    <name evidence="1" type="ORF">EYC98_08330</name>
</gene>
<dbReference type="InterPro" id="IPR021440">
    <property type="entry name" value="DUF3089"/>
</dbReference>
<reference evidence="1" key="1">
    <citation type="submission" date="2019-02" db="EMBL/GenBank/DDBJ databases">
        <authorList>
            <person name="Li S.-H."/>
        </authorList>
    </citation>
    <scope>NUCLEOTIDE SEQUENCE</scope>
    <source>
        <strain evidence="1">IMCC14734</strain>
    </source>
</reference>
<dbReference type="Pfam" id="PF11288">
    <property type="entry name" value="DUF3089"/>
    <property type="match status" value="1"/>
</dbReference>
<dbReference type="RefSeq" id="WP_279244852.1">
    <property type="nucleotide sequence ID" value="NZ_SHNN01000001.1"/>
</dbReference>
<dbReference type="SUPFAM" id="SSF53474">
    <property type="entry name" value="alpha/beta-Hydrolases"/>
    <property type="match status" value="1"/>
</dbReference>
<accession>A0ABT3TEY1</accession>
<organism evidence="1 2">
    <name type="scientific">Candidatus Litorirhabdus singularis</name>
    <dbReference type="NCBI Taxonomy" id="2518993"/>
    <lineage>
        <taxon>Bacteria</taxon>
        <taxon>Pseudomonadati</taxon>
        <taxon>Pseudomonadota</taxon>
        <taxon>Gammaproteobacteria</taxon>
        <taxon>Cellvibrionales</taxon>
        <taxon>Halieaceae</taxon>
        <taxon>Candidatus Litorirhabdus</taxon>
    </lineage>
</organism>
<comment type="caution">
    <text evidence="1">The sequence shown here is derived from an EMBL/GenBank/DDBJ whole genome shotgun (WGS) entry which is preliminary data.</text>
</comment>
<evidence type="ECO:0000313" key="1">
    <source>
        <dbReference type="EMBL" id="MCX2980873.1"/>
    </source>
</evidence>
<name>A0ABT3TEY1_9GAMM</name>
<sequence>MKALKIVGLFFMLIALIAIALLVSGLGGRLFFSAFAAYNKPEGTFNSADAVAAPDYSEVRNWAALPTISDYADLVPKGITAGTQGEFPVDVFFIHPTGFLTTASWTSPMDVNSGTEENTRLMMANQASVFNGCCNVYAPRYRQANIFAYFGEAEERDRVLGFAYQDVRRAFDYFINHYNQSRPFIIASHSQGTHHAIRLLEDVIDSSDLHKRMVAAYLIGSTSIPVSPSWFDAMSNIKPCSQEDDLHCVIHWDSKPEGAPAYERPEASLCTNPLSWRTDEEMADANLNEGALPRAGKRNDAMGKAADTPGNQKVIALRKPISALVSAQCKGGTLYVGEPAASGFEADRMGTYHLLEYSLFYMNIHNNAKLRAQGLLREM</sequence>